<organism evidence="8 9">
    <name type="scientific">Kocuria gwangalliensis</name>
    <dbReference type="NCBI Taxonomy" id="501592"/>
    <lineage>
        <taxon>Bacteria</taxon>
        <taxon>Bacillati</taxon>
        <taxon>Actinomycetota</taxon>
        <taxon>Actinomycetes</taxon>
        <taxon>Micrococcales</taxon>
        <taxon>Micrococcaceae</taxon>
        <taxon>Kocuria</taxon>
    </lineage>
</organism>
<evidence type="ECO:0000256" key="4">
    <source>
        <dbReference type="ARBA" id="ARBA00022989"/>
    </source>
</evidence>
<dbReference type="RefSeq" id="WP_238663279.1">
    <property type="nucleotide sequence ID" value="NZ_BAABLN010000026.1"/>
</dbReference>
<feature type="transmembrane region" description="Helical" evidence="6">
    <location>
        <begin position="57"/>
        <end position="77"/>
    </location>
</feature>
<evidence type="ECO:0000259" key="7">
    <source>
        <dbReference type="Pfam" id="PF00892"/>
    </source>
</evidence>
<gene>
    <name evidence="8" type="ORF">GCM10025781_17040</name>
</gene>
<evidence type="ECO:0000313" key="8">
    <source>
        <dbReference type="EMBL" id="GAA4699498.1"/>
    </source>
</evidence>
<evidence type="ECO:0000313" key="9">
    <source>
        <dbReference type="Proteomes" id="UP001501446"/>
    </source>
</evidence>
<feature type="transmembrane region" description="Helical" evidence="6">
    <location>
        <begin position="26"/>
        <end position="45"/>
    </location>
</feature>
<comment type="similarity">
    <text evidence="2">Belongs to the EamA transporter family.</text>
</comment>
<evidence type="ECO:0000256" key="2">
    <source>
        <dbReference type="ARBA" id="ARBA00007362"/>
    </source>
</evidence>
<sequence length="279" mass="28861">MLWVTTAWGLCFVAIRWGLQDAPVLWFAAMRALIAGAALLLVAAVQGRPLWPRDRVWGLLTAMAVVNVTVAFAAMFAGTAGLATGAAAVLSNAQPLLILLPAWWLYGEAVSVRTAAALVVGFTGLVLVGVASGGGQGAWLSLLSAVAITAGTLMARRLSGTDLLVAIAWHFVLGGLLLVVLAAVVEGAPAITWTPRFVLALGFLSLIGTAAAFVAWFRQAQVARLDLLGAWTLLVPVIGMAVSAVLPGERPTMWSALGAAIVLVSLVLTTVPGRARRGP</sequence>
<evidence type="ECO:0000256" key="1">
    <source>
        <dbReference type="ARBA" id="ARBA00004141"/>
    </source>
</evidence>
<proteinExistence type="inferred from homology"/>
<feature type="transmembrane region" description="Helical" evidence="6">
    <location>
        <begin position="163"/>
        <end position="185"/>
    </location>
</feature>
<dbReference type="Pfam" id="PF00892">
    <property type="entry name" value="EamA"/>
    <property type="match status" value="2"/>
</dbReference>
<evidence type="ECO:0000256" key="6">
    <source>
        <dbReference type="SAM" id="Phobius"/>
    </source>
</evidence>
<keyword evidence="5 6" id="KW-0472">Membrane</keyword>
<feature type="transmembrane region" description="Helical" evidence="6">
    <location>
        <begin position="197"/>
        <end position="216"/>
    </location>
</feature>
<feature type="transmembrane region" description="Helical" evidence="6">
    <location>
        <begin position="83"/>
        <end position="105"/>
    </location>
</feature>
<comment type="subcellular location">
    <subcellularLocation>
        <location evidence="1">Membrane</location>
        <topology evidence="1">Multi-pass membrane protein</topology>
    </subcellularLocation>
</comment>
<reference evidence="9" key="1">
    <citation type="journal article" date="2019" name="Int. J. Syst. Evol. Microbiol.">
        <title>The Global Catalogue of Microorganisms (GCM) 10K type strain sequencing project: providing services to taxonomists for standard genome sequencing and annotation.</title>
        <authorList>
            <consortium name="The Broad Institute Genomics Platform"/>
            <consortium name="The Broad Institute Genome Sequencing Center for Infectious Disease"/>
            <person name="Wu L."/>
            <person name="Ma J."/>
        </authorList>
    </citation>
    <scope>NUCLEOTIDE SEQUENCE [LARGE SCALE GENOMIC DNA]</scope>
    <source>
        <strain evidence="9">JCM 18958</strain>
    </source>
</reference>
<dbReference type="Proteomes" id="UP001501446">
    <property type="component" value="Unassembled WGS sequence"/>
</dbReference>
<dbReference type="EMBL" id="BAABLN010000026">
    <property type="protein sequence ID" value="GAA4699498.1"/>
    <property type="molecule type" value="Genomic_DNA"/>
</dbReference>
<feature type="transmembrane region" description="Helical" evidence="6">
    <location>
        <begin position="252"/>
        <end position="271"/>
    </location>
</feature>
<keyword evidence="9" id="KW-1185">Reference proteome</keyword>
<feature type="domain" description="EamA" evidence="7">
    <location>
        <begin position="4"/>
        <end position="128"/>
    </location>
</feature>
<name>A0ABP8X457_9MICC</name>
<comment type="caution">
    <text evidence="8">The sequence shown here is derived from an EMBL/GenBank/DDBJ whole genome shotgun (WGS) entry which is preliminary data.</text>
</comment>
<keyword evidence="4 6" id="KW-1133">Transmembrane helix</keyword>
<feature type="transmembrane region" description="Helical" evidence="6">
    <location>
        <begin position="228"/>
        <end position="246"/>
    </location>
</feature>
<feature type="domain" description="EamA" evidence="7">
    <location>
        <begin position="137"/>
        <end position="270"/>
    </location>
</feature>
<dbReference type="InterPro" id="IPR037185">
    <property type="entry name" value="EmrE-like"/>
</dbReference>
<dbReference type="SUPFAM" id="SSF103481">
    <property type="entry name" value="Multidrug resistance efflux transporter EmrE"/>
    <property type="match status" value="2"/>
</dbReference>
<feature type="transmembrane region" description="Helical" evidence="6">
    <location>
        <begin position="112"/>
        <end position="131"/>
    </location>
</feature>
<protein>
    <submittedName>
        <fullName evidence="8">EamA family transporter</fullName>
    </submittedName>
</protein>
<evidence type="ECO:0000256" key="5">
    <source>
        <dbReference type="ARBA" id="ARBA00023136"/>
    </source>
</evidence>
<dbReference type="InterPro" id="IPR050638">
    <property type="entry name" value="AA-Vitamin_Transporters"/>
</dbReference>
<dbReference type="InterPro" id="IPR000620">
    <property type="entry name" value="EamA_dom"/>
</dbReference>
<evidence type="ECO:0000256" key="3">
    <source>
        <dbReference type="ARBA" id="ARBA00022692"/>
    </source>
</evidence>
<keyword evidence="3 6" id="KW-0812">Transmembrane</keyword>
<accession>A0ABP8X457</accession>
<dbReference type="PANTHER" id="PTHR32322">
    <property type="entry name" value="INNER MEMBRANE TRANSPORTER"/>
    <property type="match status" value="1"/>
</dbReference>
<dbReference type="PANTHER" id="PTHR32322:SF2">
    <property type="entry name" value="EAMA DOMAIN-CONTAINING PROTEIN"/>
    <property type="match status" value="1"/>
</dbReference>